<dbReference type="EMBL" id="SHKR01000016">
    <property type="protein sequence ID" value="RZU10231.1"/>
    <property type="molecule type" value="Genomic_DNA"/>
</dbReference>
<organism evidence="2 3">
    <name type="scientific">Kribbella rubisoli</name>
    <dbReference type="NCBI Taxonomy" id="3075929"/>
    <lineage>
        <taxon>Bacteria</taxon>
        <taxon>Bacillati</taxon>
        <taxon>Actinomycetota</taxon>
        <taxon>Actinomycetes</taxon>
        <taxon>Propionibacteriales</taxon>
        <taxon>Kribbellaceae</taxon>
        <taxon>Kribbella</taxon>
    </lineage>
</organism>
<dbReference type="Proteomes" id="UP000292027">
    <property type="component" value="Unassembled WGS sequence"/>
</dbReference>
<keyword evidence="1" id="KW-0472">Membrane</keyword>
<evidence type="ECO:0000256" key="1">
    <source>
        <dbReference type="SAM" id="Phobius"/>
    </source>
</evidence>
<keyword evidence="1" id="KW-0812">Transmembrane</keyword>
<feature type="transmembrane region" description="Helical" evidence="1">
    <location>
        <begin position="6"/>
        <end position="23"/>
    </location>
</feature>
<gene>
    <name evidence="2" type="ORF">EV645_6693</name>
</gene>
<name>A0A4Q7WJH3_9ACTN</name>
<feature type="transmembrane region" description="Helical" evidence="1">
    <location>
        <begin position="35"/>
        <end position="56"/>
    </location>
</feature>
<feature type="transmembrane region" description="Helical" evidence="1">
    <location>
        <begin position="120"/>
        <end position="138"/>
    </location>
</feature>
<keyword evidence="3" id="KW-1185">Reference proteome</keyword>
<feature type="transmembrane region" description="Helical" evidence="1">
    <location>
        <begin position="91"/>
        <end position="108"/>
    </location>
</feature>
<evidence type="ECO:0000313" key="2">
    <source>
        <dbReference type="EMBL" id="RZU10231.1"/>
    </source>
</evidence>
<feature type="transmembrane region" description="Helical" evidence="1">
    <location>
        <begin position="62"/>
        <end position="79"/>
    </location>
</feature>
<proteinExistence type="predicted"/>
<dbReference type="InterPro" id="IPR033458">
    <property type="entry name" value="DUF5134"/>
</dbReference>
<dbReference type="AlphaFoldDB" id="A0A4Q7WJH3"/>
<reference evidence="2 3" key="1">
    <citation type="journal article" date="2015" name="Stand. Genomic Sci.">
        <title>Genomic Encyclopedia of Bacterial and Archaeal Type Strains, Phase III: the genomes of soil and plant-associated and newly described type strains.</title>
        <authorList>
            <person name="Whitman W.B."/>
            <person name="Woyke T."/>
            <person name="Klenk H.P."/>
            <person name="Zhou Y."/>
            <person name="Lilburn T.G."/>
            <person name="Beck B.J."/>
            <person name="De Vos P."/>
            <person name="Vandamme P."/>
            <person name="Eisen J.A."/>
            <person name="Garrity G."/>
            <person name="Hugenholtz P."/>
            <person name="Kyrpides N.C."/>
        </authorList>
    </citation>
    <scope>NUCLEOTIDE SEQUENCE [LARGE SCALE GENOMIC DNA]</scope>
    <source>
        <strain evidence="2 3">VKM Ac-2540</strain>
    </source>
</reference>
<protein>
    <submittedName>
        <fullName evidence="2">Uncharacterized protein DUF5134</fullName>
    </submittedName>
</protein>
<evidence type="ECO:0000313" key="3">
    <source>
        <dbReference type="Proteomes" id="UP000292027"/>
    </source>
</evidence>
<dbReference type="Pfam" id="PF17197">
    <property type="entry name" value="DUF5134"/>
    <property type="match status" value="1"/>
</dbReference>
<comment type="caution">
    <text evidence="2">The sequence shown here is derived from an EMBL/GenBank/DDBJ whole genome shotgun (WGS) entry which is preliminary data.</text>
</comment>
<accession>A0A4Q7WJH3</accession>
<keyword evidence="1" id="KW-1133">Transmembrane helix</keyword>
<sequence>MVTGAWTIVLTAVFAATGLYGVWRLSTRRWQGIETVVDVSHALMSPAMLVMLWWPMAATGQWAQMAVFSGLAVVFFYQLSGLDTVPERAGAMAHAGMNLGMVWMLAAMPRLMSGEPWTTMLSWSAVGLLVITAAWWLVHAARTPGHRTLCGCHGLSCAGMATMLALMTPAL</sequence>